<dbReference type="SUPFAM" id="SSF54427">
    <property type="entry name" value="NTF2-like"/>
    <property type="match status" value="1"/>
</dbReference>
<keyword evidence="2" id="KW-0378">Hydrolase</keyword>
<evidence type="ECO:0000313" key="3">
    <source>
        <dbReference type="Proteomes" id="UP001500713"/>
    </source>
</evidence>
<comment type="caution">
    <text evidence="2">The sequence shown here is derived from an EMBL/GenBank/DDBJ whole genome shotgun (WGS) entry which is preliminary data.</text>
</comment>
<dbReference type="Proteomes" id="UP001500713">
    <property type="component" value="Unassembled WGS sequence"/>
</dbReference>
<evidence type="ECO:0000313" key="2">
    <source>
        <dbReference type="EMBL" id="GAA0486460.1"/>
    </source>
</evidence>
<dbReference type="EMBL" id="BAAAEM010000003">
    <property type="protein sequence ID" value="GAA0486460.1"/>
    <property type="molecule type" value="Genomic_DNA"/>
</dbReference>
<keyword evidence="3" id="KW-1185">Reference proteome</keyword>
<proteinExistence type="predicted"/>
<dbReference type="GO" id="GO:0016787">
    <property type="term" value="F:hydrolase activity"/>
    <property type="evidence" value="ECO:0007669"/>
    <property type="project" value="UniProtKB-KW"/>
</dbReference>
<gene>
    <name evidence="2" type="ORF">GCM10009096_31560</name>
</gene>
<dbReference type="Gene3D" id="3.10.450.50">
    <property type="match status" value="1"/>
</dbReference>
<dbReference type="InterPro" id="IPR013100">
    <property type="entry name" value="LEH"/>
</dbReference>
<dbReference type="InterPro" id="IPR032710">
    <property type="entry name" value="NTF2-like_dom_sf"/>
</dbReference>
<organism evidence="2 3">
    <name type="scientific">Parasphingorhabdus litoris</name>
    <dbReference type="NCBI Taxonomy" id="394733"/>
    <lineage>
        <taxon>Bacteria</taxon>
        <taxon>Pseudomonadati</taxon>
        <taxon>Pseudomonadota</taxon>
        <taxon>Alphaproteobacteria</taxon>
        <taxon>Sphingomonadales</taxon>
        <taxon>Sphingomonadaceae</taxon>
        <taxon>Parasphingorhabdus</taxon>
    </lineage>
</organism>
<sequence>MSNAAEQIVVDFIESWNRMDYDSIYAAMADDIFYHNIPMEPCEGIEAVRAFFEGSGMGSDGAEWITHHIATNENVVLTERTDKFRINGQWIAIRVMGTFEIENGKIAKWRDYFDLAQFQGEMARVMGDANG</sequence>
<accession>A0ABP3KT67</accession>
<dbReference type="Pfam" id="PF07858">
    <property type="entry name" value="LEH"/>
    <property type="match status" value="1"/>
</dbReference>
<evidence type="ECO:0000259" key="1">
    <source>
        <dbReference type="Pfam" id="PF07858"/>
    </source>
</evidence>
<protein>
    <submittedName>
        <fullName evidence="2">Limonene-1,2-epoxide hydrolase family protein</fullName>
    </submittedName>
</protein>
<reference evidence="3" key="1">
    <citation type="journal article" date="2019" name="Int. J. Syst. Evol. Microbiol.">
        <title>The Global Catalogue of Microorganisms (GCM) 10K type strain sequencing project: providing services to taxonomists for standard genome sequencing and annotation.</title>
        <authorList>
            <consortium name="The Broad Institute Genomics Platform"/>
            <consortium name="The Broad Institute Genome Sequencing Center for Infectious Disease"/>
            <person name="Wu L."/>
            <person name="Ma J."/>
        </authorList>
    </citation>
    <scope>NUCLEOTIDE SEQUENCE [LARGE SCALE GENOMIC DNA]</scope>
    <source>
        <strain evidence="3">JCM 14162</strain>
    </source>
</reference>
<name>A0ABP3KT67_9SPHN</name>
<feature type="domain" description="Limonene-1,2-epoxide hydrolase" evidence="1">
    <location>
        <begin position="5"/>
        <end position="119"/>
    </location>
</feature>